<dbReference type="InterPro" id="IPR028202">
    <property type="entry name" value="Reductase_C"/>
</dbReference>
<evidence type="ECO:0000259" key="6">
    <source>
        <dbReference type="Pfam" id="PF14759"/>
    </source>
</evidence>
<evidence type="ECO:0000313" key="8">
    <source>
        <dbReference type="Proteomes" id="UP000284006"/>
    </source>
</evidence>
<feature type="domain" description="FAD/NAD(P)-binding" evidence="5">
    <location>
        <begin position="5"/>
        <end position="305"/>
    </location>
</feature>
<keyword evidence="3" id="KW-0274">FAD</keyword>
<dbReference type="EMBL" id="QYUP01000149">
    <property type="protein sequence ID" value="RJG11349.1"/>
    <property type="molecule type" value="Genomic_DNA"/>
</dbReference>
<sequence length="409" mass="43963">MNTQYDVLIVGAGHAGAQAAISLRQSNFVGSIGLVGDEPSPPYDRPPLSKEYLAGTKPFERMLIRSDSFWKERNIDLLLGRRIVSIDADAHIVTADDGRVLGFGKLLWATGGQARTLSCPGSELGGIHTIRKRSDTDGLIAELPGTEHVVVVGGGYIGLEAAASLRKMGKEVTIVETLDRVLARVTSPMLSGFYQQVHAEHGVHFQLASGIQALEGKGGRVRSVRLSDNTLLPADLVIAGIGIEPAVAPLRAAGAAGKNGVDVDVRCRTSLPDIFALGDCAAHENQFADGQRIRLESVQNATDQAITVAKEIMGQGQDYFSVPWFWSNQYDLRLQTVGLSIGYDECLVRGDMAQRKFSIIYLRQGRVIALDCVNAPADFAQGRVLLLARAKPDREILTNAALPLKACLG</sequence>
<gene>
    <name evidence="7" type="ORF">D3872_19635</name>
</gene>
<evidence type="ECO:0000256" key="1">
    <source>
        <dbReference type="ARBA" id="ARBA00001974"/>
    </source>
</evidence>
<dbReference type="Gene3D" id="3.30.390.30">
    <property type="match status" value="1"/>
</dbReference>
<dbReference type="AlphaFoldDB" id="A0A418XFW6"/>
<evidence type="ECO:0000313" key="7">
    <source>
        <dbReference type="EMBL" id="RJG11349.1"/>
    </source>
</evidence>
<dbReference type="InterPro" id="IPR016156">
    <property type="entry name" value="FAD/NAD-linked_Rdtase_dimer_sf"/>
</dbReference>
<reference evidence="7 8" key="1">
    <citation type="submission" date="2018-09" db="EMBL/GenBank/DDBJ databases">
        <authorList>
            <person name="Zhu H."/>
        </authorList>
    </citation>
    <scope>NUCLEOTIDE SEQUENCE [LARGE SCALE GENOMIC DNA]</scope>
    <source>
        <strain evidence="7 8">K1S02-61</strain>
    </source>
</reference>
<keyword evidence="4" id="KW-0560">Oxidoreductase</keyword>
<keyword evidence="8" id="KW-1185">Reference proteome</keyword>
<dbReference type="PRINTS" id="PR00411">
    <property type="entry name" value="PNDRDTASEI"/>
</dbReference>
<feature type="domain" description="Reductase C-terminal" evidence="6">
    <location>
        <begin position="324"/>
        <end position="407"/>
    </location>
</feature>
<comment type="caution">
    <text evidence="7">The sequence shown here is derived from an EMBL/GenBank/DDBJ whole genome shotgun (WGS) entry which is preliminary data.</text>
</comment>
<dbReference type="InterPro" id="IPR023753">
    <property type="entry name" value="FAD/NAD-binding_dom"/>
</dbReference>
<keyword evidence="2" id="KW-0285">Flavoprotein</keyword>
<dbReference type="InterPro" id="IPR036188">
    <property type="entry name" value="FAD/NAD-bd_sf"/>
</dbReference>
<organism evidence="7 8">
    <name type="scientific">Massilia cavernae</name>
    <dbReference type="NCBI Taxonomy" id="2320864"/>
    <lineage>
        <taxon>Bacteria</taxon>
        <taxon>Pseudomonadati</taxon>
        <taxon>Pseudomonadota</taxon>
        <taxon>Betaproteobacteria</taxon>
        <taxon>Burkholderiales</taxon>
        <taxon>Oxalobacteraceae</taxon>
        <taxon>Telluria group</taxon>
        <taxon>Massilia</taxon>
    </lineage>
</organism>
<dbReference type="SUPFAM" id="SSF55424">
    <property type="entry name" value="FAD/NAD-linked reductases, dimerisation (C-terminal) domain"/>
    <property type="match status" value="1"/>
</dbReference>
<protein>
    <submittedName>
        <fullName evidence="7">NAD(P)/FAD-dependent oxidoreductase</fullName>
    </submittedName>
</protein>
<dbReference type="RefSeq" id="WP_119812404.1">
    <property type="nucleotide sequence ID" value="NZ_QYUP01000149.1"/>
</dbReference>
<name>A0A418XFW6_9BURK</name>
<dbReference type="PRINTS" id="PR00368">
    <property type="entry name" value="FADPNR"/>
</dbReference>
<dbReference type="GO" id="GO:0005737">
    <property type="term" value="C:cytoplasm"/>
    <property type="evidence" value="ECO:0007669"/>
    <property type="project" value="TreeGrafter"/>
</dbReference>
<comment type="cofactor">
    <cofactor evidence="1">
        <name>FAD</name>
        <dbReference type="ChEBI" id="CHEBI:57692"/>
    </cofactor>
</comment>
<dbReference type="PANTHER" id="PTHR43557:SF2">
    <property type="entry name" value="RIESKE DOMAIN-CONTAINING PROTEIN-RELATED"/>
    <property type="match status" value="1"/>
</dbReference>
<dbReference type="Proteomes" id="UP000284006">
    <property type="component" value="Unassembled WGS sequence"/>
</dbReference>
<evidence type="ECO:0000259" key="5">
    <source>
        <dbReference type="Pfam" id="PF07992"/>
    </source>
</evidence>
<evidence type="ECO:0000256" key="3">
    <source>
        <dbReference type="ARBA" id="ARBA00022827"/>
    </source>
</evidence>
<dbReference type="GO" id="GO:0016651">
    <property type="term" value="F:oxidoreductase activity, acting on NAD(P)H"/>
    <property type="evidence" value="ECO:0007669"/>
    <property type="project" value="TreeGrafter"/>
</dbReference>
<dbReference type="OrthoDB" id="9769238at2"/>
<proteinExistence type="predicted"/>
<accession>A0A418XFW6</accession>
<dbReference type="Gene3D" id="3.50.50.60">
    <property type="entry name" value="FAD/NAD(P)-binding domain"/>
    <property type="match status" value="2"/>
</dbReference>
<evidence type="ECO:0000256" key="2">
    <source>
        <dbReference type="ARBA" id="ARBA00022630"/>
    </source>
</evidence>
<dbReference type="Pfam" id="PF07992">
    <property type="entry name" value="Pyr_redox_2"/>
    <property type="match status" value="1"/>
</dbReference>
<dbReference type="SUPFAM" id="SSF51905">
    <property type="entry name" value="FAD/NAD(P)-binding domain"/>
    <property type="match status" value="2"/>
</dbReference>
<dbReference type="PANTHER" id="PTHR43557">
    <property type="entry name" value="APOPTOSIS-INDUCING FACTOR 1"/>
    <property type="match status" value="1"/>
</dbReference>
<dbReference type="Pfam" id="PF14759">
    <property type="entry name" value="Reductase_C"/>
    <property type="match status" value="1"/>
</dbReference>
<evidence type="ECO:0000256" key="4">
    <source>
        <dbReference type="ARBA" id="ARBA00023002"/>
    </source>
</evidence>
<dbReference type="InterPro" id="IPR050446">
    <property type="entry name" value="FAD-oxidoreductase/Apoptosis"/>
</dbReference>